<evidence type="ECO:0000313" key="9">
    <source>
        <dbReference type="Proteomes" id="UP001501321"/>
    </source>
</evidence>
<reference evidence="9" key="1">
    <citation type="journal article" date="2019" name="Int. J. Syst. Evol. Microbiol.">
        <title>The Global Catalogue of Microorganisms (GCM) 10K type strain sequencing project: providing services to taxonomists for standard genome sequencing and annotation.</title>
        <authorList>
            <consortium name="The Broad Institute Genomics Platform"/>
            <consortium name="The Broad Institute Genome Sequencing Center for Infectious Disease"/>
            <person name="Wu L."/>
            <person name="Ma J."/>
        </authorList>
    </citation>
    <scope>NUCLEOTIDE SEQUENCE [LARGE SCALE GENOMIC DNA]</scope>
    <source>
        <strain evidence="9">JCM 32226</strain>
    </source>
</reference>
<gene>
    <name evidence="8" type="primary">earP</name>
    <name evidence="8" type="ORF">GCM10023095_29890</name>
</gene>
<name>A0ABP8QMH6_9GAMM</name>
<evidence type="ECO:0000256" key="2">
    <source>
        <dbReference type="ARBA" id="ARBA00022679"/>
    </source>
</evidence>
<accession>A0ABP8QMH6</accession>
<dbReference type="PIRSF" id="PIRSF015557">
    <property type="entry name" value="UCP015557"/>
    <property type="match status" value="1"/>
</dbReference>
<evidence type="ECO:0000256" key="4">
    <source>
        <dbReference type="ARBA" id="ARBA00024346"/>
    </source>
</evidence>
<dbReference type="NCBIfam" id="TIGR03837">
    <property type="entry name" value="efp_Arg_rhamno"/>
    <property type="match status" value="1"/>
</dbReference>
<dbReference type="RefSeq" id="WP_345014558.1">
    <property type="nucleotide sequence ID" value="NZ_BAABFC010000025.1"/>
</dbReference>
<comment type="similarity">
    <text evidence="4">Belongs to the glycosyltransferase 104 family.</text>
</comment>
<evidence type="ECO:0000256" key="1">
    <source>
        <dbReference type="ARBA" id="ARBA00022676"/>
    </source>
</evidence>
<proteinExistence type="inferred from homology"/>
<evidence type="ECO:0000256" key="5">
    <source>
        <dbReference type="ARBA" id="ARBA00024416"/>
    </source>
</evidence>
<keyword evidence="2" id="KW-0808">Transferase</keyword>
<evidence type="ECO:0000256" key="6">
    <source>
        <dbReference type="ARBA" id="ARBA00030025"/>
    </source>
</evidence>
<organism evidence="8 9">
    <name type="scientific">Pseudaeromonas paramecii</name>
    <dbReference type="NCBI Taxonomy" id="2138166"/>
    <lineage>
        <taxon>Bacteria</taxon>
        <taxon>Pseudomonadati</taxon>
        <taxon>Pseudomonadota</taxon>
        <taxon>Gammaproteobacteria</taxon>
        <taxon>Aeromonadales</taxon>
        <taxon>Aeromonadaceae</taxon>
        <taxon>Pseudaeromonas</taxon>
    </lineage>
</organism>
<dbReference type="Proteomes" id="UP001501321">
    <property type="component" value="Unassembled WGS sequence"/>
</dbReference>
<comment type="catalytic activity">
    <reaction evidence="7">
        <text>dTDP-beta-L-rhamnose + L-arginyl-[protein] = N(omega)-(alpha-L-rhamnosyl)-L-arginyl-[protein] + dTDP + H(+)</text>
        <dbReference type="Rhea" id="RHEA:66692"/>
        <dbReference type="Rhea" id="RHEA-COMP:10532"/>
        <dbReference type="Rhea" id="RHEA-COMP:17096"/>
        <dbReference type="ChEBI" id="CHEBI:15378"/>
        <dbReference type="ChEBI" id="CHEBI:29965"/>
        <dbReference type="ChEBI" id="CHEBI:57510"/>
        <dbReference type="ChEBI" id="CHEBI:58369"/>
        <dbReference type="ChEBI" id="CHEBI:167445"/>
    </reaction>
    <physiologicalReaction direction="left-to-right" evidence="7">
        <dbReference type="Rhea" id="RHEA:66693"/>
    </physiologicalReaction>
</comment>
<protein>
    <recommendedName>
        <fullName evidence="5">Protein-arginine rhamnosyltransferase</fullName>
    </recommendedName>
    <alternativeName>
        <fullName evidence="6">EF-P arginine rhamnosyltransferase</fullName>
    </alternativeName>
</protein>
<comment type="function">
    <text evidence="3">Protein-arginine rhamnosyltransferase that catalyzes the transfer of a single rhamnose to elongation factor P (EF-P) on 'Lys-32', a modification required for EF-P-dependent rescue of polyproline stalled ribosomes.</text>
</comment>
<keyword evidence="8" id="KW-0251">Elongation factor</keyword>
<evidence type="ECO:0000313" key="8">
    <source>
        <dbReference type="EMBL" id="GAA4503511.1"/>
    </source>
</evidence>
<dbReference type="Pfam" id="PF10093">
    <property type="entry name" value="EarP"/>
    <property type="match status" value="1"/>
</dbReference>
<keyword evidence="8" id="KW-0648">Protein biosynthesis</keyword>
<dbReference type="EMBL" id="BAABFC010000025">
    <property type="protein sequence ID" value="GAA4503511.1"/>
    <property type="molecule type" value="Genomic_DNA"/>
</dbReference>
<comment type="caution">
    <text evidence="8">The sequence shown here is derived from an EMBL/GenBank/DDBJ whole genome shotgun (WGS) entry which is preliminary data.</text>
</comment>
<dbReference type="InterPro" id="IPR016633">
    <property type="entry name" value="EarP"/>
</dbReference>
<evidence type="ECO:0000256" key="3">
    <source>
        <dbReference type="ARBA" id="ARBA00024303"/>
    </source>
</evidence>
<keyword evidence="1" id="KW-0328">Glycosyltransferase</keyword>
<evidence type="ECO:0000256" key="7">
    <source>
        <dbReference type="ARBA" id="ARBA00048472"/>
    </source>
</evidence>
<sequence length="385" mass="43707">MHKRHWDIFCTVVDNYGDIGVTWRLARQLVAEFGQSVRLWVDDLASFARLCPDLDPALPQQTRQGVAICRWDPEFDPAWQPGELVIEAFACQLPDSALRAMAQASPRPLWLNLEYLSAEAWIDDCHGLPSLQSNGLAKYFFFPGFSPRSGGLLCEGSLTAQRQAWQADPTRRQALFAQLGVPAQPSNCRYVSLFTYETAALPGLLQAWADGEDPICLLVPEGRVLASLQPWLDQPLKAGDSARRGQLQLVGLPMTDQAGYDRLLWSCDLNLVRGEDSFLRAQWAARPFLWHIYQQEDDIHLEKLQAFMARYMTGLSVEARQALLDFHLAYDRGEAEQMAIQWPQWCQHSTEYLDWAQRWPAQVLSGGDLASRLVQWVENRLEYGV</sequence>
<dbReference type="GO" id="GO:0003746">
    <property type="term" value="F:translation elongation factor activity"/>
    <property type="evidence" value="ECO:0007669"/>
    <property type="project" value="UniProtKB-KW"/>
</dbReference>
<keyword evidence="9" id="KW-1185">Reference proteome</keyword>